<organism evidence="4 5">
    <name type="scientific">Kingella negevensis</name>
    <dbReference type="NCBI Taxonomy" id="1522312"/>
    <lineage>
        <taxon>Bacteria</taxon>
        <taxon>Pseudomonadati</taxon>
        <taxon>Pseudomonadota</taxon>
        <taxon>Betaproteobacteria</taxon>
        <taxon>Neisseriales</taxon>
        <taxon>Neisseriaceae</taxon>
        <taxon>Kingella</taxon>
    </lineage>
</organism>
<feature type="chain" id="PRO_5015075304" description="ACP-like domain-containing protein" evidence="1">
    <location>
        <begin position="24"/>
        <end position="120"/>
    </location>
</feature>
<keyword evidence="1" id="KW-0732">Signal</keyword>
<protein>
    <recommendedName>
        <fullName evidence="2">ACP-like domain-containing protein</fullName>
    </recommendedName>
</protein>
<reference evidence="5" key="2">
    <citation type="submission" date="2017-06" db="EMBL/GenBank/DDBJ databases">
        <authorList>
            <person name="Laurent S."/>
        </authorList>
    </citation>
    <scope>NUCLEOTIDE SEQUENCE [LARGE SCALE GENOMIC DNA]</scope>
</reference>
<dbReference type="EMBL" id="FXUV02000028">
    <property type="protein sequence ID" value="SNB71448.1"/>
    <property type="molecule type" value="Genomic_DNA"/>
</dbReference>
<dbReference type="OrthoDB" id="8612002at2"/>
<dbReference type="CDD" id="cd21836">
    <property type="entry name" value="adhesin_CP"/>
    <property type="match status" value="1"/>
</dbReference>
<dbReference type="Pfam" id="PF24574">
    <property type="entry name" value="Nm-ACP"/>
    <property type="match status" value="1"/>
</dbReference>
<dbReference type="AlphaFoldDB" id="A0A238TE32"/>
<dbReference type="InterPro" id="IPR056025">
    <property type="entry name" value="ACP_dom"/>
</dbReference>
<dbReference type="GeneID" id="83626525"/>
<dbReference type="RefSeq" id="WP_032136993.1">
    <property type="nucleotide sequence ID" value="NZ_CCNJ01000041.1"/>
</dbReference>
<reference evidence="3" key="1">
    <citation type="submission" date="2017-05" db="EMBL/GenBank/DDBJ databases">
        <authorList>
            <person name="Song R."/>
            <person name="Chenine A.L."/>
            <person name="Ruprecht R.M."/>
        </authorList>
    </citation>
    <scope>NUCLEOTIDE SEQUENCE</scope>
    <source>
        <strain evidence="3">Kingella_eburonensis</strain>
    </source>
</reference>
<dbReference type="Proteomes" id="UP000215450">
    <property type="component" value="Unassembled WGS sequence"/>
</dbReference>
<proteinExistence type="predicted"/>
<evidence type="ECO:0000313" key="5">
    <source>
        <dbReference type="Proteomes" id="UP000215450"/>
    </source>
</evidence>
<sequence>MKKTVFATLAAVATLFASTSAMAMTPKTVNYTCQGGKNINVTYTFNKQNLPTKATAKLNGATRTMKTNLAQSDLTGTTFGKAGSYMIDTDYVDATTYNQVILGTVTAPNNKIIYKECRPN</sequence>
<dbReference type="EMBL" id="FXUV01000024">
    <property type="protein sequence ID" value="SMQ12518.1"/>
    <property type="molecule type" value="Genomic_DNA"/>
</dbReference>
<evidence type="ECO:0000313" key="3">
    <source>
        <dbReference type="EMBL" id="SMQ12518.1"/>
    </source>
</evidence>
<accession>A0A238TE32</accession>
<evidence type="ECO:0000256" key="1">
    <source>
        <dbReference type="SAM" id="SignalP"/>
    </source>
</evidence>
<dbReference type="Gene3D" id="2.40.128.200">
    <property type="match status" value="1"/>
</dbReference>
<feature type="signal peptide" evidence="1">
    <location>
        <begin position="1"/>
        <end position="23"/>
    </location>
</feature>
<evidence type="ECO:0000313" key="4">
    <source>
        <dbReference type="EMBL" id="SNB71448.1"/>
    </source>
</evidence>
<gene>
    <name evidence="4" type="ORF">KEBURONENSIS_01400</name>
    <name evidence="3" type="ORF">KEBURONENSIS_01419</name>
</gene>
<reference evidence="4" key="3">
    <citation type="submission" date="2017-06" db="EMBL/GenBank/DDBJ databases">
        <authorList>
            <person name="Kim H.J."/>
            <person name="Triplett B.A."/>
        </authorList>
    </citation>
    <scope>NUCLEOTIDE SEQUENCE [LARGE SCALE GENOMIC DNA]</scope>
    <source>
        <strain evidence="4">Kingella_eburonensis</strain>
    </source>
</reference>
<feature type="domain" description="ACP-like" evidence="2">
    <location>
        <begin position="25"/>
        <end position="119"/>
    </location>
</feature>
<evidence type="ECO:0000259" key="2">
    <source>
        <dbReference type="Pfam" id="PF24574"/>
    </source>
</evidence>
<dbReference type="InterPro" id="IPR036328">
    <property type="entry name" value="MliC_sf"/>
</dbReference>
<keyword evidence="5" id="KW-1185">Reference proteome</keyword>
<name>A0A238TE32_9NEIS</name>